<evidence type="ECO:0000259" key="5">
    <source>
        <dbReference type="PROSITE" id="PS50026"/>
    </source>
</evidence>
<accession>A0A914DFV6</accession>
<organism evidence="6 7">
    <name type="scientific">Acrobeloides nanus</name>
    <dbReference type="NCBI Taxonomy" id="290746"/>
    <lineage>
        <taxon>Eukaryota</taxon>
        <taxon>Metazoa</taxon>
        <taxon>Ecdysozoa</taxon>
        <taxon>Nematoda</taxon>
        <taxon>Chromadorea</taxon>
        <taxon>Rhabditida</taxon>
        <taxon>Tylenchina</taxon>
        <taxon>Cephalobomorpha</taxon>
        <taxon>Cephaloboidea</taxon>
        <taxon>Cephalobidae</taxon>
        <taxon>Acrobeloides</taxon>
    </lineage>
</organism>
<feature type="disulfide bond" evidence="3">
    <location>
        <begin position="85"/>
        <end position="94"/>
    </location>
</feature>
<evidence type="ECO:0000313" key="7">
    <source>
        <dbReference type="WBParaSite" id="ACRNAN_scaffold2378.g14587.t1"/>
    </source>
</evidence>
<keyword evidence="6" id="KW-1185">Reference proteome</keyword>
<feature type="domain" description="EGF-like" evidence="5">
    <location>
        <begin position="586"/>
        <end position="622"/>
    </location>
</feature>
<keyword evidence="3" id="KW-0245">EGF-like domain</keyword>
<sequence length="685" mass="72970">MHFLASGLIFVSLLPIYYASSCTNCGYGNCVQFDSNNNCTQCACPSNFSGSCCEVQPADGCTPNPCPNSNYKCVSYPGGQYQCVCADGYYGTNCSELNCSPYNGTGVFIDNSALSYINPSDSSTQPRAKHSCGVGNLWCLATTSISDWSDTVGDNYELEMNCPNPCILDTTGGQWAPNDYNYTRFFLRPYCDSAANCGVYVYQSWYTYSGAYSFPQSNSSGLVRRNDGSLRSVLDQCGPTGGSSPIPIGQTASYDYISASGVSCGGCPVNISGCDLSGVTNPSCNITCLNGGMCVVAANGTSYCQCLDIWTGSDCSTSNCIECGYGYCLKYDSNSACIQCACPANFSGDHCEVEPADMCTPNPCPTSNPNEHYECVNYTAGQYQCVCAAGYYGVNCSQAYCSPADGTGIYIDNSAIGTTSPGNKTAQPRTKMPCGNGTLWCLNSTNNTDWMSGRGDPGDGASYDIATYCNNPCIMGLTGGYWAPNDLNFTKFWFRPYCDSAGTCGIYVFQSWVNANGTALTPSTNSSGLVRTSDGRIQSILNEQGPTGTYYQIGQKGYNYIRASGVSCNGCPFSNGGCTVPTVPPTTPPCNIDCLNGGICEVAANGTSYCQCLDIWTGSNCESLMLGLAAICLFELGYLAVRLFHVICMNEEAVHTLMDRHSAEQAKKNCFNVPTVCPKDHPLGR</sequence>
<dbReference type="WBParaSite" id="ACRNAN_scaffold2378.g14587.t1">
    <property type="protein sequence ID" value="ACRNAN_scaffold2378.g14587.t1"/>
    <property type="gene ID" value="ACRNAN_scaffold2378.g14587"/>
</dbReference>
<dbReference type="PANTHER" id="PTHR14949">
    <property type="entry name" value="EGF-LIKE-DOMAIN, MULTIPLE 7, 8"/>
    <property type="match status" value="1"/>
</dbReference>
<keyword evidence="2 3" id="KW-1015">Disulfide bond</keyword>
<feature type="disulfide bond" evidence="3">
    <location>
        <begin position="284"/>
        <end position="294"/>
    </location>
</feature>
<feature type="domain" description="EGF-like" evidence="5">
    <location>
        <begin position="280"/>
        <end position="316"/>
    </location>
</feature>
<dbReference type="InterPro" id="IPR050969">
    <property type="entry name" value="Dev_Signal_Modulators"/>
</dbReference>
<feature type="signal peptide" evidence="4">
    <location>
        <begin position="1"/>
        <end position="19"/>
    </location>
</feature>
<dbReference type="Gene3D" id="2.10.25.10">
    <property type="entry name" value="Laminin"/>
    <property type="match status" value="4"/>
</dbReference>
<evidence type="ECO:0000256" key="2">
    <source>
        <dbReference type="ARBA" id="ARBA00023157"/>
    </source>
</evidence>
<feature type="domain" description="EGF-like" evidence="5">
    <location>
        <begin position="355"/>
        <end position="397"/>
    </location>
</feature>
<name>A0A914DFV6_9BILA</name>
<proteinExistence type="predicted"/>
<feature type="domain" description="EGF-like" evidence="5">
    <location>
        <begin position="57"/>
        <end position="95"/>
    </location>
</feature>
<feature type="disulfide bond" evidence="3">
    <location>
        <begin position="612"/>
        <end position="621"/>
    </location>
</feature>
<evidence type="ECO:0000256" key="4">
    <source>
        <dbReference type="SAM" id="SignalP"/>
    </source>
</evidence>
<protein>
    <submittedName>
        <fullName evidence="7">EGF-like domain-containing protein</fullName>
    </submittedName>
</protein>
<dbReference type="PROSITE" id="PS00022">
    <property type="entry name" value="EGF_1"/>
    <property type="match status" value="4"/>
</dbReference>
<evidence type="ECO:0000256" key="3">
    <source>
        <dbReference type="PROSITE-ProRule" id="PRU00076"/>
    </source>
</evidence>
<dbReference type="InterPro" id="IPR000742">
    <property type="entry name" value="EGF"/>
</dbReference>
<feature type="disulfide bond" evidence="3">
    <location>
        <begin position="306"/>
        <end position="315"/>
    </location>
</feature>
<feature type="chain" id="PRO_5037159742" evidence="4">
    <location>
        <begin position="20"/>
        <end position="685"/>
    </location>
</feature>
<feature type="disulfide bond" evidence="3">
    <location>
        <begin position="590"/>
        <end position="600"/>
    </location>
</feature>
<reference evidence="7" key="1">
    <citation type="submission" date="2022-11" db="UniProtKB">
        <authorList>
            <consortium name="WormBaseParasite"/>
        </authorList>
    </citation>
    <scope>IDENTIFICATION</scope>
</reference>
<evidence type="ECO:0000256" key="1">
    <source>
        <dbReference type="ARBA" id="ARBA00022729"/>
    </source>
</evidence>
<dbReference type="PANTHER" id="PTHR14949:SF56">
    <property type="entry name" value="EGF-LIKE-DOMAIN, MULTIPLE 7"/>
    <property type="match status" value="1"/>
</dbReference>
<feature type="disulfide bond" evidence="3">
    <location>
        <begin position="387"/>
        <end position="396"/>
    </location>
</feature>
<dbReference type="PROSITE" id="PS01186">
    <property type="entry name" value="EGF_2"/>
    <property type="match status" value="2"/>
</dbReference>
<feature type="disulfide bond" evidence="3">
    <location>
        <begin position="66"/>
        <end position="83"/>
    </location>
</feature>
<dbReference type="SMART" id="SM00181">
    <property type="entry name" value="EGF"/>
    <property type="match status" value="5"/>
</dbReference>
<keyword evidence="1 4" id="KW-0732">Signal</keyword>
<dbReference type="SUPFAM" id="SSF57196">
    <property type="entry name" value="EGF/Laminin"/>
    <property type="match status" value="1"/>
</dbReference>
<dbReference type="AlphaFoldDB" id="A0A914DFV6"/>
<dbReference type="Proteomes" id="UP000887540">
    <property type="component" value="Unplaced"/>
</dbReference>
<evidence type="ECO:0000313" key="6">
    <source>
        <dbReference type="Proteomes" id="UP000887540"/>
    </source>
</evidence>
<dbReference type="PROSITE" id="PS50026">
    <property type="entry name" value="EGF_3"/>
    <property type="match status" value="4"/>
</dbReference>
<comment type="caution">
    <text evidence="3">Lacks conserved residue(s) required for the propagation of feature annotation.</text>
</comment>